<dbReference type="Pfam" id="PF17899">
    <property type="entry name" value="Peptidase_M61_N"/>
    <property type="match status" value="1"/>
</dbReference>
<feature type="chain" id="PRO_5041244601" description="Peptidase M61 catalytic domain-containing protein" evidence="1">
    <location>
        <begin position="22"/>
        <end position="493"/>
    </location>
</feature>
<feature type="domain" description="Peptidase M61 catalytic" evidence="2">
    <location>
        <begin position="288"/>
        <end position="351"/>
    </location>
</feature>
<proteinExistence type="predicted"/>
<feature type="domain" description="Peptidase M61 N-terminal" evidence="3">
    <location>
        <begin position="29"/>
        <end position="194"/>
    </location>
</feature>
<dbReference type="AlphaFoldDB" id="A0AA48HST5"/>
<accession>A0AA48HST5</accession>
<name>A0AA48HST5_9ALTE</name>
<reference evidence="4" key="1">
    <citation type="submission" date="2023-01" db="EMBL/GenBank/DDBJ databases">
        <title>Complete genome sequence of Planctobacterium marinum strain Dej080120_11.</title>
        <authorList>
            <person name="Ueki S."/>
            <person name="Maruyama F."/>
        </authorList>
    </citation>
    <scope>NUCLEOTIDE SEQUENCE</scope>
    <source>
        <strain evidence="4">Dej080120_11</strain>
    </source>
</reference>
<dbReference type="SUPFAM" id="SSF55486">
    <property type="entry name" value="Metalloproteases ('zincins'), catalytic domain"/>
    <property type="match status" value="1"/>
</dbReference>
<evidence type="ECO:0008006" key="6">
    <source>
        <dbReference type="Google" id="ProtNLM"/>
    </source>
</evidence>
<dbReference type="RefSeq" id="WP_338294152.1">
    <property type="nucleotide sequence ID" value="NZ_AP027272.1"/>
</dbReference>
<dbReference type="Gene3D" id="1.10.390.10">
    <property type="entry name" value="Neutral Protease Domain 2"/>
    <property type="match status" value="1"/>
</dbReference>
<dbReference type="InterPro" id="IPR027268">
    <property type="entry name" value="Peptidase_M4/M1_CTD_sf"/>
</dbReference>
<keyword evidence="1" id="KW-0732">Signal</keyword>
<dbReference type="EMBL" id="AP027272">
    <property type="protein sequence ID" value="BDX08067.1"/>
    <property type="molecule type" value="Genomic_DNA"/>
</dbReference>
<evidence type="ECO:0000313" key="4">
    <source>
        <dbReference type="EMBL" id="BDX08067.1"/>
    </source>
</evidence>
<dbReference type="Proteomes" id="UP001333710">
    <property type="component" value="Chromosome"/>
</dbReference>
<evidence type="ECO:0000259" key="3">
    <source>
        <dbReference type="Pfam" id="PF17899"/>
    </source>
</evidence>
<dbReference type="KEGG" id="pmaw:MACH26_35880"/>
<evidence type="ECO:0000313" key="5">
    <source>
        <dbReference type="Proteomes" id="UP001333710"/>
    </source>
</evidence>
<dbReference type="InterPro" id="IPR040756">
    <property type="entry name" value="Peptidase_M61_N"/>
</dbReference>
<dbReference type="InterPro" id="IPR007963">
    <property type="entry name" value="Peptidase_M61_catalytic"/>
</dbReference>
<keyword evidence="5" id="KW-1185">Reference proteome</keyword>
<evidence type="ECO:0000259" key="2">
    <source>
        <dbReference type="Pfam" id="PF05299"/>
    </source>
</evidence>
<protein>
    <recommendedName>
        <fullName evidence="6">Peptidase M61 catalytic domain-containing protein</fullName>
    </recommendedName>
</protein>
<feature type="signal peptide" evidence="1">
    <location>
        <begin position="1"/>
        <end position="21"/>
    </location>
</feature>
<gene>
    <name evidence="4" type="ORF">MACH26_35880</name>
</gene>
<dbReference type="Pfam" id="PF05299">
    <property type="entry name" value="Peptidase_M61"/>
    <property type="match status" value="1"/>
</dbReference>
<organism evidence="4 5">
    <name type="scientific">Planctobacterium marinum</name>
    <dbReference type="NCBI Taxonomy" id="1631968"/>
    <lineage>
        <taxon>Bacteria</taxon>
        <taxon>Pseudomonadati</taxon>
        <taxon>Pseudomonadota</taxon>
        <taxon>Gammaproteobacteria</taxon>
        <taxon>Alteromonadales</taxon>
        <taxon>Alteromonadaceae</taxon>
        <taxon>Planctobacterium</taxon>
    </lineage>
</organism>
<sequence length="493" mass="56102">MTILQKFRLFLCLLLPVTALADDLSTANYKLKFSANDPKTIEVEAKISLKNNKIRMASWGHPALPHGWGTFVDELVVKDDKNNLLQATPNTKDGWGAWVVEGEDGLPLTLSYKVSLTQDEYDWNPAGGQDSRPAVTENVIFLVTKALFIYSPGLGQSTVEMNVPENWKISAPWRNKPGAPDTFEVDSWVSLVNNALVVGDHYERVIQDGDMEIVLAVDNALRAHVDLFQEVFQSQLSNFRKVYDATPKVKYLVTLRGANEDDGESFNNSFNQVIIAENLERRKIVWANTMSHELFHYWNGDHSKRSEDTYWFTEGFTEYYSSLTLFRTGIIEESLYFKKVERYLSRYHITMNMNPEEAVSLVQAGHQKHKNWLQVYGGGATLALVLDLNIRHATQGKKSLDDVMRLLNQRFKLQGLQFEIKNIAQIVSEVSGKDYQPFFKDHVLATGHKLDLAKALSFAGLELAQFTDEFYIIKTPLPTENQQSIYQGWTSDL</sequence>
<evidence type="ECO:0000256" key="1">
    <source>
        <dbReference type="SAM" id="SignalP"/>
    </source>
</evidence>